<sequence>MKGYNQEYLSLKRTSSRIFPERKYFGVKRIFKTIFLRLLISVGYAVMIGYITHFYTDFILPINTLSYISIVMGMLIAFRTNTAYDRYYEGRKVWGSVEEISINVIRSIHCSIKASSSKEETNKIQAIKNVVVLPYAMMYYLMGKPEYVSSRMLLLLSPSMKSAIHANSIARGYGSTDTDLDSVVKDNQDSVLSNRTFNYGDLNMPLRITYELIEYLEQLESDVVKPQVYIQIYNSVNSLSNAFNSCLRIQTTPLPVSYSSHLYQTINLYLLFLPFSLVGFNLFIMGAVQLLVSFIFMGTLAIGEEIEDPFGDDDNDLPLIKFCNNLYEEMTFMLNHNK</sequence>
<evidence type="ECO:0000256" key="4">
    <source>
        <dbReference type="ARBA" id="ARBA00022692"/>
    </source>
</evidence>
<dbReference type="GO" id="GO:0005886">
    <property type="term" value="C:plasma membrane"/>
    <property type="evidence" value="ECO:0007669"/>
    <property type="project" value="UniProtKB-SubCell"/>
</dbReference>
<evidence type="ECO:0000256" key="2">
    <source>
        <dbReference type="ARBA" id="ARBA00022448"/>
    </source>
</evidence>
<keyword evidence="3" id="KW-1003">Cell membrane</keyword>
<gene>
    <name evidence="9" type="ORF">BB558_000370</name>
</gene>
<dbReference type="Pfam" id="PF25539">
    <property type="entry name" value="Bestrophin_2"/>
    <property type="match status" value="1"/>
</dbReference>
<dbReference type="Proteomes" id="UP000245591">
    <property type="component" value="Unassembled WGS sequence"/>
</dbReference>
<feature type="transmembrane region" description="Helical" evidence="8">
    <location>
        <begin position="268"/>
        <end position="296"/>
    </location>
</feature>
<dbReference type="InterPro" id="IPR044669">
    <property type="entry name" value="YneE/VCCN1/2-like"/>
</dbReference>
<evidence type="ECO:0000256" key="5">
    <source>
        <dbReference type="ARBA" id="ARBA00022989"/>
    </source>
</evidence>
<proteinExistence type="predicted"/>
<feature type="transmembrane region" description="Helical" evidence="8">
    <location>
        <begin position="34"/>
        <end position="52"/>
    </location>
</feature>
<evidence type="ECO:0000256" key="1">
    <source>
        <dbReference type="ARBA" id="ARBA00004651"/>
    </source>
</evidence>
<dbReference type="AlphaFoldDB" id="A0A2U1JEK4"/>
<name>A0A2U1JEK4_SMIAN</name>
<dbReference type="EMBL" id="MBFU01000015">
    <property type="protein sequence ID" value="PWA03465.1"/>
    <property type="molecule type" value="Genomic_DNA"/>
</dbReference>
<reference evidence="9 10" key="1">
    <citation type="journal article" date="2018" name="MBio">
        <title>Comparative Genomics Reveals the Core Gene Toolbox for the Fungus-Insect Symbiosis.</title>
        <authorList>
            <person name="Wang Y."/>
            <person name="Stata M."/>
            <person name="Wang W."/>
            <person name="Stajich J.E."/>
            <person name="White M.M."/>
            <person name="Moncalvo J.M."/>
        </authorList>
    </citation>
    <scope>NUCLEOTIDE SEQUENCE [LARGE SCALE GENOMIC DNA]</scope>
    <source>
        <strain evidence="9 10">AUS-126-30</strain>
    </source>
</reference>
<accession>A0A2U1JEK4</accession>
<keyword evidence="5 8" id="KW-1133">Transmembrane helix</keyword>
<keyword evidence="10" id="KW-1185">Reference proteome</keyword>
<organism evidence="9 10">
    <name type="scientific">Smittium angustum</name>
    <dbReference type="NCBI Taxonomy" id="133377"/>
    <lineage>
        <taxon>Eukaryota</taxon>
        <taxon>Fungi</taxon>
        <taxon>Fungi incertae sedis</taxon>
        <taxon>Zoopagomycota</taxon>
        <taxon>Kickxellomycotina</taxon>
        <taxon>Harpellomycetes</taxon>
        <taxon>Harpellales</taxon>
        <taxon>Legeriomycetaceae</taxon>
        <taxon>Smittium</taxon>
    </lineage>
</organism>
<evidence type="ECO:0000256" key="8">
    <source>
        <dbReference type="SAM" id="Phobius"/>
    </source>
</evidence>
<dbReference type="GO" id="GO:0005254">
    <property type="term" value="F:chloride channel activity"/>
    <property type="evidence" value="ECO:0007669"/>
    <property type="project" value="InterPro"/>
</dbReference>
<comment type="caution">
    <text evidence="9">The sequence shown here is derived from an EMBL/GenBank/DDBJ whole genome shotgun (WGS) entry which is preliminary data.</text>
</comment>
<dbReference type="PANTHER" id="PTHR33281">
    <property type="entry name" value="UPF0187 PROTEIN YNEE"/>
    <property type="match status" value="1"/>
</dbReference>
<keyword evidence="6" id="KW-0406">Ion transport</keyword>
<feature type="transmembrane region" description="Helical" evidence="8">
    <location>
        <begin position="58"/>
        <end position="78"/>
    </location>
</feature>
<keyword evidence="2" id="KW-0813">Transport</keyword>
<protein>
    <submittedName>
        <fullName evidence="9">Uncharacterized protein</fullName>
    </submittedName>
</protein>
<evidence type="ECO:0000256" key="6">
    <source>
        <dbReference type="ARBA" id="ARBA00023065"/>
    </source>
</evidence>
<keyword evidence="4 8" id="KW-0812">Transmembrane</keyword>
<evidence type="ECO:0000256" key="3">
    <source>
        <dbReference type="ARBA" id="ARBA00022475"/>
    </source>
</evidence>
<dbReference type="PANTHER" id="PTHR33281:SF19">
    <property type="entry name" value="VOLTAGE-DEPENDENT ANION CHANNEL-FORMING PROTEIN YNEE"/>
    <property type="match status" value="1"/>
</dbReference>
<evidence type="ECO:0000256" key="7">
    <source>
        <dbReference type="ARBA" id="ARBA00023136"/>
    </source>
</evidence>
<evidence type="ECO:0000313" key="10">
    <source>
        <dbReference type="Proteomes" id="UP000245591"/>
    </source>
</evidence>
<keyword evidence="7 8" id="KW-0472">Membrane</keyword>
<comment type="subcellular location">
    <subcellularLocation>
        <location evidence="1">Cell membrane</location>
        <topology evidence="1">Multi-pass membrane protein</topology>
    </subcellularLocation>
</comment>
<evidence type="ECO:0000313" key="9">
    <source>
        <dbReference type="EMBL" id="PWA03465.1"/>
    </source>
</evidence>